<dbReference type="EMBL" id="VSRR010146866">
    <property type="protein sequence ID" value="MPD05609.1"/>
    <property type="molecule type" value="Genomic_DNA"/>
</dbReference>
<name>A0A5B7KK96_PORTR</name>
<dbReference type="AlphaFoldDB" id="A0A5B7KK96"/>
<protein>
    <submittedName>
        <fullName evidence="1">Uncharacterized protein</fullName>
    </submittedName>
</protein>
<proteinExistence type="predicted"/>
<reference evidence="1 2" key="1">
    <citation type="submission" date="2019-05" db="EMBL/GenBank/DDBJ databases">
        <title>Another draft genome of Portunus trituberculatus and its Hox gene families provides insights of decapod evolution.</title>
        <authorList>
            <person name="Jeong J.-H."/>
            <person name="Song I."/>
            <person name="Kim S."/>
            <person name="Choi T."/>
            <person name="Kim D."/>
            <person name="Ryu S."/>
            <person name="Kim W."/>
        </authorList>
    </citation>
    <scope>NUCLEOTIDE SEQUENCE [LARGE SCALE GENOMIC DNA]</scope>
    <source>
        <tissue evidence="1">Muscle</tissue>
    </source>
</reference>
<sequence>MQGLRQRVVAVTSPLSSSSRSRHPHSLLVPVIHALLNAISSSSQSLSPLGSLSQSGGVKISNQFI</sequence>
<comment type="caution">
    <text evidence="1">The sequence shown here is derived from an EMBL/GenBank/DDBJ whole genome shotgun (WGS) entry which is preliminary data.</text>
</comment>
<gene>
    <name evidence="1" type="ORF">E2C01_101361</name>
</gene>
<accession>A0A5B7KK96</accession>
<organism evidence="1 2">
    <name type="scientific">Portunus trituberculatus</name>
    <name type="common">Swimming crab</name>
    <name type="synonym">Neptunus trituberculatus</name>
    <dbReference type="NCBI Taxonomy" id="210409"/>
    <lineage>
        <taxon>Eukaryota</taxon>
        <taxon>Metazoa</taxon>
        <taxon>Ecdysozoa</taxon>
        <taxon>Arthropoda</taxon>
        <taxon>Crustacea</taxon>
        <taxon>Multicrustacea</taxon>
        <taxon>Malacostraca</taxon>
        <taxon>Eumalacostraca</taxon>
        <taxon>Eucarida</taxon>
        <taxon>Decapoda</taxon>
        <taxon>Pleocyemata</taxon>
        <taxon>Brachyura</taxon>
        <taxon>Eubrachyura</taxon>
        <taxon>Portunoidea</taxon>
        <taxon>Portunidae</taxon>
        <taxon>Portuninae</taxon>
        <taxon>Portunus</taxon>
    </lineage>
</organism>
<evidence type="ECO:0000313" key="2">
    <source>
        <dbReference type="Proteomes" id="UP000324222"/>
    </source>
</evidence>
<dbReference type="Proteomes" id="UP000324222">
    <property type="component" value="Unassembled WGS sequence"/>
</dbReference>
<evidence type="ECO:0000313" key="1">
    <source>
        <dbReference type="EMBL" id="MPD05609.1"/>
    </source>
</evidence>
<keyword evidence="2" id="KW-1185">Reference proteome</keyword>